<sequence length="186" mass="21429">MCSNHHRAFDAYDYFIRYIPAVQKFIFVNYSGFTEHEKFHGRAVALDITHRHAPFPSLFIIHEMRVRGHHPFQPIEPLLLQDASFQEWIVTDSLFDDSTGTFDRDGPPLRPRRVRAPNQLLTTNPAEGSSGDRRLALNQDVIQDILAATRSMPSWRACEIEGTSWNGTAEENIQKYTSIIRMQQDS</sequence>
<comment type="caution">
    <text evidence="2">The sequence shown here is derived from an EMBL/GenBank/DDBJ whole genome shotgun (WGS) entry which is preliminary data.</text>
</comment>
<name>A0AAV4ZYA0_9AGAM</name>
<protein>
    <submittedName>
        <fullName evidence="2">Uncharacterized protein</fullName>
    </submittedName>
</protein>
<accession>A0AAV4ZYA0</accession>
<gene>
    <name evidence="2" type="ORF">Clacol_000361</name>
</gene>
<evidence type="ECO:0000313" key="2">
    <source>
        <dbReference type="EMBL" id="GJJ06172.1"/>
    </source>
</evidence>
<dbReference type="Proteomes" id="UP001050691">
    <property type="component" value="Unassembled WGS sequence"/>
</dbReference>
<proteinExistence type="predicted"/>
<evidence type="ECO:0000313" key="3">
    <source>
        <dbReference type="Proteomes" id="UP001050691"/>
    </source>
</evidence>
<dbReference type="EMBL" id="BPWL01000001">
    <property type="protein sequence ID" value="GJJ06172.1"/>
    <property type="molecule type" value="Genomic_DNA"/>
</dbReference>
<reference evidence="2" key="1">
    <citation type="submission" date="2021-10" db="EMBL/GenBank/DDBJ databases">
        <title>De novo Genome Assembly of Clathrus columnatus (Basidiomycota, Fungi) Using Illumina and Nanopore Sequence Data.</title>
        <authorList>
            <person name="Ogiso-Tanaka E."/>
            <person name="Itagaki H."/>
            <person name="Hosoya T."/>
            <person name="Hosaka K."/>
        </authorList>
    </citation>
    <scope>NUCLEOTIDE SEQUENCE</scope>
    <source>
        <strain evidence="2">MO-923</strain>
    </source>
</reference>
<evidence type="ECO:0000256" key="1">
    <source>
        <dbReference type="SAM" id="MobiDB-lite"/>
    </source>
</evidence>
<organism evidence="2 3">
    <name type="scientific">Clathrus columnatus</name>
    <dbReference type="NCBI Taxonomy" id="1419009"/>
    <lineage>
        <taxon>Eukaryota</taxon>
        <taxon>Fungi</taxon>
        <taxon>Dikarya</taxon>
        <taxon>Basidiomycota</taxon>
        <taxon>Agaricomycotina</taxon>
        <taxon>Agaricomycetes</taxon>
        <taxon>Phallomycetidae</taxon>
        <taxon>Phallales</taxon>
        <taxon>Clathraceae</taxon>
        <taxon>Clathrus</taxon>
    </lineage>
</organism>
<feature type="region of interest" description="Disordered" evidence="1">
    <location>
        <begin position="99"/>
        <end position="132"/>
    </location>
</feature>
<dbReference type="AlphaFoldDB" id="A0AAV4ZYA0"/>
<keyword evidence="3" id="KW-1185">Reference proteome</keyword>